<keyword evidence="3" id="KW-0479">Metal-binding</keyword>
<dbReference type="InterPro" id="IPR013647">
    <property type="entry name" value="OligopepF_N_dom"/>
</dbReference>
<keyword evidence="2" id="KW-0645">Protease</keyword>
<evidence type="ECO:0000256" key="2">
    <source>
        <dbReference type="ARBA" id="ARBA00022670"/>
    </source>
</evidence>
<protein>
    <submittedName>
        <fullName evidence="9">Uncharacterized protein</fullName>
    </submittedName>
</protein>
<dbReference type="InterPro" id="IPR001567">
    <property type="entry name" value="Pept_M3A_M3B_dom"/>
</dbReference>
<dbReference type="GO" id="GO:0046872">
    <property type="term" value="F:metal ion binding"/>
    <property type="evidence" value="ECO:0007669"/>
    <property type="project" value="UniProtKB-KW"/>
</dbReference>
<evidence type="ECO:0000256" key="3">
    <source>
        <dbReference type="ARBA" id="ARBA00022723"/>
    </source>
</evidence>
<accession>X0TEB7</accession>
<evidence type="ECO:0000256" key="4">
    <source>
        <dbReference type="ARBA" id="ARBA00022801"/>
    </source>
</evidence>
<feature type="domain" description="Oligopeptidase F N-terminal" evidence="8">
    <location>
        <begin position="84"/>
        <end position="150"/>
    </location>
</feature>
<reference evidence="9" key="1">
    <citation type="journal article" date="2014" name="Front. Microbiol.">
        <title>High frequency of phylogenetically diverse reductive dehalogenase-homologous genes in deep subseafloor sedimentary metagenomes.</title>
        <authorList>
            <person name="Kawai M."/>
            <person name="Futagami T."/>
            <person name="Toyoda A."/>
            <person name="Takaki Y."/>
            <person name="Nishi S."/>
            <person name="Hori S."/>
            <person name="Arai W."/>
            <person name="Tsubouchi T."/>
            <person name="Morono Y."/>
            <person name="Uchiyama I."/>
            <person name="Ito T."/>
            <person name="Fujiyama A."/>
            <person name="Inagaki F."/>
            <person name="Takami H."/>
        </authorList>
    </citation>
    <scope>NUCLEOTIDE SEQUENCE</scope>
    <source>
        <strain evidence="9">Expedition CK06-06</strain>
    </source>
</reference>
<dbReference type="GO" id="GO:0006508">
    <property type="term" value="P:proteolysis"/>
    <property type="evidence" value="ECO:0007669"/>
    <property type="project" value="UniProtKB-KW"/>
</dbReference>
<dbReference type="Gene3D" id="1.20.140.70">
    <property type="entry name" value="Oligopeptidase f, N-terminal domain"/>
    <property type="match status" value="1"/>
</dbReference>
<gene>
    <name evidence="9" type="ORF">S01H1_30790</name>
</gene>
<proteinExistence type="predicted"/>
<organism evidence="9">
    <name type="scientific">marine sediment metagenome</name>
    <dbReference type="NCBI Taxonomy" id="412755"/>
    <lineage>
        <taxon>unclassified sequences</taxon>
        <taxon>metagenomes</taxon>
        <taxon>ecological metagenomes</taxon>
    </lineage>
</organism>
<comment type="cofactor">
    <cofactor evidence="1">
        <name>Zn(2+)</name>
        <dbReference type="ChEBI" id="CHEBI:29105"/>
    </cofactor>
</comment>
<feature type="domain" description="Peptidase M3A/M3B catalytic" evidence="7">
    <location>
        <begin position="178"/>
        <end position="269"/>
    </location>
</feature>
<dbReference type="Pfam" id="PF01432">
    <property type="entry name" value="Peptidase_M3"/>
    <property type="match status" value="1"/>
</dbReference>
<evidence type="ECO:0000259" key="7">
    <source>
        <dbReference type="Pfam" id="PF01432"/>
    </source>
</evidence>
<dbReference type="Gene3D" id="1.10.1370.20">
    <property type="entry name" value="Oligoendopeptidase f, C-terminal domain"/>
    <property type="match status" value="1"/>
</dbReference>
<evidence type="ECO:0000256" key="1">
    <source>
        <dbReference type="ARBA" id="ARBA00001947"/>
    </source>
</evidence>
<name>X0TEB7_9ZZZZ</name>
<evidence type="ECO:0000256" key="6">
    <source>
        <dbReference type="ARBA" id="ARBA00023049"/>
    </source>
</evidence>
<keyword evidence="6" id="KW-0482">Metalloprotease</keyword>
<dbReference type="SUPFAM" id="SSF55486">
    <property type="entry name" value="Metalloproteases ('zincins'), catalytic domain"/>
    <property type="match status" value="1"/>
</dbReference>
<keyword evidence="4" id="KW-0378">Hydrolase</keyword>
<feature type="non-terminal residue" evidence="9">
    <location>
        <position position="275"/>
    </location>
</feature>
<evidence type="ECO:0000313" key="9">
    <source>
        <dbReference type="EMBL" id="GAF86497.1"/>
    </source>
</evidence>
<evidence type="ECO:0000259" key="8">
    <source>
        <dbReference type="Pfam" id="PF08439"/>
    </source>
</evidence>
<keyword evidence="5" id="KW-0862">Zinc</keyword>
<dbReference type="AlphaFoldDB" id="X0TEB7"/>
<dbReference type="EMBL" id="BARS01018968">
    <property type="protein sequence ID" value="GAF86497.1"/>
    <property type="molecule type" value="Genomic_DNA"/>
</dbReference>
<dbReference type="Pfam" id="PF08439">
    <property type="entry name" value="Peptidase_M3_N"/>
    <property type="match status" value="1"/>
</dbReference>
<evidence type="ECO:0000256" key="5">
    <source>
        <dbReference type="ARBA" id="ARBA00022833"/>
    </source>
</evidence>
<feature type="non-terminal residue" evidence="9">
    <location>
        <position position="1"/>
    </location>
</feature>
<dbReference type="InterPro" id="IPR042088">
    <property type="entry name" value="OligoPept_F_C"/>
</dbReference>
<comment type="caution">
    <text evidence="9">The sequence shown here is derived from an EMBL/GenBank/DDBJ whole genome shotgun (WGS) entry which is preliminary data.</text>
</comment>
<dbReference type="GO" id="GO:0004222">
    <property type="term" value="F:metalloendopeptidase activity"/>
    <property type="evidence" value="ECO:0007669"/>
    <property type="project" value="InterPro"/>
</dbReference>
<sequence>KNRVDEKIQSISKFKGTLAESATNLLVCFQFRDEIGKELRRLSSYSWNKSRQDTRDSKCRAMDQEINQLFTKFNASASFIEPKIMAMDEATIQKFFEAEPGLKPYTFYLKDLLRRKKHTLSEGEEKVIAEAGRMSLAPSSIYNVLVNSDFVNTEVTISTGETIKLNRTSFWRNRGLADKKDRELVYRAFYKELNKHRNTFGALANAKVNMDLFNTQARGYSDCLEMILGPNNIPVAILHNLISNANKNLDKFHRYLSIRKRLLGVDTLNYTDLSV</sequence>